<comment type="caution">
    <text evidence="1">The sequence shown here is derived from an EMBL/GenBank/DDBJ whole genome shotgun (WGS) entry which is preliminary data.</text>
</comment>
<proteinExistence type="predicted"/>
<evidence type="ECO:0000313" key="1">
    <source>
        <dbReference type="EMBL" id="GKT29576.1"/>
    </source>
</evidence>
<dbReference type="EMBL" id="BQXS01008391">
    <property type="protein sequence ID" value="GKT29576.1"/>
    <property type="molecule type" value="Genomic_DNA"/>
</dbReference>
<accession>A0ABQ5KAJ2</accession>
<protein>
    <submittedName>
        <fullName evidence="1">Pilin accessory predicted like protein</fullName>
    </submittedName>
</protein>
<sequence length="108" mass="12392">MRNINIKKKEYAIGFWWQILDGKGKKQLFAKARSVAEDFKDRKYNCLVPRKQQYGLGSCQGDEIKRLPSLACALVERSTDTWIGMFCLADDLWWVCAVSKKTIVAEGD</sequence>
<evidence type="ECO:0000313" key="2">
    <source>
        <dbReference type="Proteomes" id="UP001057375"/>
    </source>
</evidence>
<gene>
    <name evidence="1" type="ORF">ADUPG1_005289</name>
</gene>
<keyword evidence="2" id="KW-1185">Reference proteome</keyword>
<organism evidence="1 2">
    <name type="scientific">Aduncisulcus paluster</name>
    <dbReference type="NCBI Taxonomy" id="2918883"/>
    <lineage>
        <taxon>Eukaryota</taxon>
        <taxon>Metamonada</taxon>
        <taxon>Carpediemonas-like organisms</taxon>
        <taxon>Aduncisulcus</taxon>
    </lineage>
</organism>
<reference evidence="1" key="1">
    <citation type="submission" date="2022-03" db="EMBL/GenBank/DDBJ databases">
        <title>Draft genome sequence of Aduncisulcus paluster, a free-living microaerophilic Fornicata.</title>
        <authorList>
            <person name="Yuyama I."/>
            <person name="Kume K."/>
            <person name="Tamura T."/>
            <person name="Inagaki Y."/>
            <person name="Hashimoto T."/>
        </authorList>
    </citation>
    <scope>NUCLEOTIDE SEQUENCE</scope>
    <source>
        <strain evidence="1">NY0171</strain>
    </source>
</reference>
<feature type="non-terminal residue" evidence="1">
    <location>
        <position position="108"/>
    </location>
</feature>
<dbReference type="Proteomes" id="UP001057375">
    <property type="component" value="Unassembled WGS sequence"/>
</dbReference>
<name>A0ABQ5KAJ2_9EUKA</name>